<feature type="transmembrane region" description="Helical" evidence="13">
    <location>
        <begin position="143"/>
        <end position="161"/>
    </location>
</feature>
<evidence type="ECO:0000256" key="6">
    <source>
        <dbReference type="ARBA" id="ARBA00022473"/>
    </source>
</evidence>
<keyword evidence="6" id="KW-0217">Developmental protein</keyword>
<organism evidence="14 15">
    <name type="scientific">Zizania palustris</name>
    <name type="common">Northern wild rice</name>
    <dbReference type="NCBI Taxonomy" id="103762"/>
    <lineage>
        <taxon>Eukaryota</taxon>
        <taxon>Viridiplantae</taxon>
        <taxon>Streptophyta</taxon>
        <taxon>Embryophyta</taxon>
        <taxon>Tracheophyta</taxon>
        <taxon>Spermatophyta</taxon>
        <taxon>Magnoliopsida</taxon>
        <taxon>Liliopsida</taxon>
        <taxon>Poales</taxon>
        <taxon>Poaceae</taxon>
        <taxon>BOP clade</taxon>
        <taxon>Oryzoideae</taxon>
        <taxon>Oryzeae</taxon>
        <taxon>Zizaniinae</taxon>
        <taxon>Zizania</taxon>
    </lineage>
</organism>
<sequence>MDMEDGVTRERLAMASGVLQLQDPLGEIKKANNAKVKIKVQRYCCQETPKSVGDWILRLIAMEGDHQIVSGHKMHRRRYHAVEEQERQKQQRRLHVADGGGGGRGSSLSSYFSAEAVLVLACVTVSLLVLPLILPPLPPPPSLLLLVPVCLLLLLVVLAFMPTDMRSMASSYL</sequence>
<feature type="transmembrane region" description="Helical" evidence="13">
    <location>
        <begin position="116"/>
        <end position="137"/>
    </location>
</feature>
<dbReference type="GO" id="GO:0009725">
    <property type="term" value="P:response to hormone"/>
    <property type="evidence" value="ECO:0007669"/>
    <property type="project" value="UniProtKB-ARBA"/>
</dbReference>
<comment type="subcellular location">
    <subcellularLocation>
        <location evidence="4">Cytoplasm</location>
    </subcellularLocation>
    <subcellularLocation>
        <location evidence="3">Endoplasmic reticulum</location>
    </subcellularLocation>
    <subcellularLocation>
        <location evidence="2">Membrane</location>
        <topology evidence="2">Multi-pass membrane protein</topology>
    </subcellularLocation>
    <subcellularLocation>
        <location evidence="1">Nucleus</location>
    </subcellularLocation>
</comment>
<keyword evidence="9" id="KW-0256">Endoplasmic reticulum</keyword>
<keyword evidence="7" id="KW-0963">Cytoplasm</keyword>
<evidence type="ECO:0000256" key="8">
    <source>
        <dbReference type="ARBA" id="ARBA00022692"/>
    </source>
</evidence>
<keyword evidence="12" id="KW-0539">Nucleus</keyword>
<dbReference type="PANTHER" id="PTHR36023:SF3">
    <property type="entry name" value="ARGOS-LIKE PROTEIN"/>
    <property type="match status" value="1"/>
</dbReference>
<dbReference type="InterPro" id="IPR037468">
    <property type="entry name" value="ARGOS/ARL/OSR1"/>
</dbReference>
<evidence type="ECO:0000256" key="9">
    <source>
        <dbReference type="ARBA" id="ARBA00022824"/>
    </source>
</evidence>
<dbReference type="Proteomes" id="UP000729402">
    <property type="component" value="Unassembled WGS sequence"/>
</dbReference>
<proteinExistence type="inferred from homology"/>
<evidence type="ECO:0000313" key="15">
    <source>
        <dbReference type="Proteomes" id="UP000729402"/>
    </source>
</evidence>
<keyword evidence="10 13" id="KW-1133">Transmembrane helix</keyword>
<keyword evidence="8 13" id="KW-0812">Transmembrane</keyword>
<evidence type="ECO:0000256" key="12">
    <source>
        <dbReference type="ARBA" id="ARBA00023242"/>
    </source>
</evidence>
<comment type="caution">
    <text evidence="14">The sequence shown here is derived from an EMBL/GenBank/DDBJ whole genome shotgun (WGS) entry which is preliminary data.</text>
</comment>
<evidence type="ECO:0000256" key="2">
    <source>
        <dbReference type="ARBA" id="ARBA00004141"/>
    </source>
</evidence>
<dbReference type="PANTHER" id="PTHR36023">
    <property type="entry name" value="ARGOS-LIKE PROTEIN"/>
    <property type="match status" value="1"/>
</dbReference>
<comment type="similarity">
    <text evidence="5">Belongs to the plant organ size related (OSR) protein family.</text>
</comment>
<evidence type="ECO:0000313" key="14">
    <source>
        <dbReference type="EMBL" id="KAG8093419.1"/>
    </source>
</evidence>
<dbReference type="GO" id="GO:0005783">
    <property type="term" value="C:endoplasmic reticulum"/>
    <property type="evidence" value="ECO:0007669"/>
    <property type="project" value="UniProtKB-SubCell"/>
</dbReference>
<accession>A0A8J6BRV3</accession>
<evidence type="ECO:0000256" key="10">
    <source>
        <dbReference type="ARBA" id="ARBA00022989"/>
    </source>
</evidence>
<evidence type="ECO:0000256" key="13">
    <source>
        <dbReference type="SAM" id="Phobius"/>
    </source>
</evidence>
<dbReference type="GO" id="GO:0005634">
    <property type="term" value="C:nucleus"/>
    <property type="evidence" value="ECO:0007669"/>
    <property type="project" value="UniProtKB-SubCell"/>
</dbReference>
<evidence type="ECO:0000256" key="7">
    <source>
        <dbReference type="ARBA" id="ARBA00022490"/>
    </source>
</evidence>
<dbReference type="GO" id="GO:0046622">
    <property type="term" value="P:positive regulation of organ growth"/>
    <property type="evidence" value="ECO:0007669"/>
    <property type="project" value="InterPro"/>
</dbReference>
<evidence type="ECO:0000256" key="4">
    <source>
        <dbReference type="ARBA" id="ARBA00004496"/>
    </source>
</evidence>
<reference evidence="14" key="2">
    <citation type="submission" date="2021-02" db="EMBL/GenBank/DDBJ databases">
        <authorList>
            <person name="Kimball J.A."/>
            <person name="Haas M.W."/>
            <person name="Macchietto M."/>
            <person name="Kono T."/>
            <person name="Duquette J."/>
            <person name="Shao M."/>
        </authorList>
    </citation>
    <scope>NUCLEOTIDE SEQUENCE</scope>
    <source>
        <tissue evidence="14">Fresh leaf tissue</tissue>
    </source>
</reference>
<reference evidence="14" key="1">
    <citation type="journal article" date="2021" name="bioRxiv">
        <title>Whole Genome Assembly and Annotation of Northern Wild Rice, Zizania palustris L., Supports a Whole Genome Duplication in the Zizania Genus.</title>
        <authorList>
            <person name="Haas M."/>
            <person name="Kono T."/>
            <person name="Macchietto M."/>
            <person name="Millas R."/>
            <person name="McGilp L."/>
            <person name="Shao M."/>
            <person name="Duquette J."/>
            <person name="Hirsch C.N."/>
            <person name="Kimball J."/>
        </authorList>
    </citation>
    <scope>NUCLEOTIDE SEQUENCE</scope>
    <source>
        <tissue evidence="14">Fresh leaf tissue</tissue>
    </source>
</reference>
<protein>
    <submittedName>
        <fullName evidence="14">Uncharacterized protein</fullName>
    </submittedName>
</protein>
<dbReference type="GO" id="GO:0016020">
    <property type="term" value="C:membrane"/>
    <property type="evidence" value="ECO:0007669"/>
    <property type="project" value="UniProtKB-SubCell"/>
</dbReference>
<evidence type="ECO:0000256" key="3">
    <source>
        <dbReference type="ARBA" id="ARBA00004240"/>
    </source>
</evidence>
<evidence type="ECO:0000256" key="5">
    <source>
        <dbReference type="ARBA" id="ARBA00006891"/>
    </source>
</evidence>
<gene>
    <name evidence="14" type="ORF">GUJ93_ZPchr0012g21669</name>
</gene>
<dbReference type="EMBL" id="JAAALK010000080">
    <property type="protein sequence ID" value="KAG8093419.1"/>
    <property type="molecule type" value="Genomic_DNA"/>
</dbReference>
<name>A0A8J6BRV3_ZIZPA</name>
<evidence type="ECO:0000256" key="1">
    <source>
        <dbReference type="ARBA" id="ARBA00004123"/>
    </source>
</evidence>
<keyword evidence="11 13" id="KW-0472">Membrane</keyword>
<keyword evidence="15" id="KW-1185">Reference proteome</keyword>
<evidence type="ECO:0000256" key="11">
    <source>
        <dbReference type="ARBA" id="ARBA00023136"/>
    </source>
</evidence>
<dbReference type="AlphaFoldDB" id="A0A8J6BRV3"/>